<keyword evidence="4" id="KW-1185">Reference proteome</keyword>
<name>A0A7J7INP6_9RHOD</name>
<reference evidence="3 4" key="1">
    <citation type="journal article" date="2020" name="J. Phycol.">
        <title>Comparative genome analysis reveals Cyanidiococcus gen. nov., a new extremophilic red algal genus sister to Cyanidioschyzon (Cyanidioschyzonaceae, Rhodophyta).</title>
        <authorList>
            <person name="Liu S.-L."/>
            <person name="Chiang Y.-R."/>
            <person name="Yoon H.S."/>
            <person name="Fu H.-Y."/>
        </authorList>
    </citation>
    <scope>NUCLEOTIDE SEQUENCE [LARGE SCALE GENOMIC DNA]</scope>
    <source>
        <strain evidence="3 4">THAL066</strain>
    </source>
</reference>
<accession>A0A7J7INP6</accession>
<keyword evidence="2" id="KW-0812">Transmembrane</keyword>
<keyword evidence="2" id="KW-1133">Transmembrane helix</keyword>
<dbReference type="Proteomes" id="UP000530660">
    <property type="component" value="Unassembled WGS sequence"/>
</dbReference>
<dbReference type="OrthoDB" id="10450372at2759"/>
<gene>
    <name evidence="3" type="ORF">F1559_004316</name>
</gene>
<evidence type="ECO:0000313" key="4">
    <source>
        <dbReference type="Proteomes" id="UP000530660"/>
    </source>
</evidence>
<feature type="region of interest" description="Disordered" evidence="1">
    <location>
        <begin position="192"/>
        <end position="214"/>
    </location>
</feature>
<evidence type="ECO:0000256" key="2">
    <source>
        <dbReference type="SAM" id="Phobius"/>
    </source>
</evidence>
<proteinExistence type="predicted"/>
<feature type="region of interest" description="Disordered" evidence="1">
    <location>
        <begin position="360"/>
        <end position="396"/>
    </location>
</feature>
<protein>
    <submittedName>
        <fullName evidence="3">Uncharacterized protein</fullName>
    </submittedName>
</protein>
<comment type="caution">
    <text evidence="3">The sequence shown here is derived from an EMBL/GenBank/DDBJ whole genome shotgun (WGS) entry which is preliminary data.</text>
</comment>
<keyword evidence="2" id="KW-0472">Membrane</keyword>
<dbReference type="EMBL" id="VWRR01000005">
    <property type="protein sequence ID" value="KAF6003951.1"/>
    <property type="molecule type" value="Genomic_DNA"/>
</dbReference>
<dbReference type="AlphaFoldDB" id="A0A7J7INP6"/>
<feature type="transmembrane region" description="Helical" evidence="2">
    <location>
        <begin position="50"/>
        <end position="72"/>
    </location>
</feature>
<sequence length="396" mass="44289">MPSVSLVWGKSGKQVSTGSHRLIVRRSGKRRRSVLMAMPPSSPPGALAPLIRGALVGILATGGALIATAYVFRAKLIEFFIWNQYRLRLRIESIARSRDGSYELARVRLLAPPSRGPAGERDACNIPSIKARFDERMAFRTFLPSWLGGVGASSSVGLDIDVHEPSVLVEFDNLELTDSNWRRLAREVAASPAARARGRQPVDGAETNESKERTTPRRFAFERLSVVGNAHLRVVSRALDEVLIPDLALSGGEVRLLELSRSPSAACSELERIAAQRMLAGNLPLDMKSETRHRLEQYAKSVLSKTTEELRIRSREHLERIDRLVHETTKTLDEIGLPSTQREKLLERSQRLQKNIKRMNKWMDGLDRHSKPSNPEVPVRDKDAEIPTPSSENEKH</sequence>
<organism evidence="3 4">
    <name type="scientific">Cyanidiococcus yangmingshanensis</name>
    <dbReference type="NCBI Taxonomy" id="2690220"/>
    <lineage>
        <taxon>Eukaryota</taxon>
        <taxon>Rhodophyta</taxon>
        <taxon>Bangiophyceae</taxon>
        <taxon>Cyanidiales</taxon>
        <taxon>Cyanidiaceae</taxon>
        <taxon>Cyanidiococcus</taxon>
    </lineage>
</organism>
<evidence type="ECO:0000256" key="1">
    <source>
        <dbReference type="SAM" id="MobiDB-lite"/>
    </source>
</evidence>
<evidence type="ECO:0000313" key="3">
    <source>
        <dbReference type="EMBL" id="KAF6003951.1"/>
    </source>
</evidence>